<dbReference type="PANTHER" id="PTHR46438:SF11">
    <property type="entry name" value="LIPASE-RELATED"/>
    <property type="match status" value="1"/>
</dbReference>
<dbReference type="PRINTS" id="PR00111">
    <property type="entry name" value="ABHYDROLASE"/>
</dbReference>
<evidence type="ECO:0000313" key="3">
    <source>
        <dbReference type="Proteomes" id="UP000177159"/>
    </source>
</evidence>
<feature type="domain" description="AB hydrolase-1" evidence="1">
    <location>
        <begin position="49"/>
        <end position="290"/>
    </location>
</feature>
<reference evidence="2 3" key="1">
    <citation type="journal article" date="2016" name="Nat. Commun.">
        <title>Thousands of microbial genomes shed light on interconnected biogeochemical processes in an aquifer system.</title>
        <authorList>
            <person name="Anantharaman K."/>
            <person name="Brown C.T."/>
            <person name="Hug L.A."/>
            <person name="Sharon I."/>
            <person name="Castelle C.J."/>
            <person name="Probst A.J."/>
            <person name="Thomas B.C."/>
            <person name="Singh A."/>
            <person name="Wilkins M.J."/>
            <person name="Karaoz U."/>
            <person name="Brodie E.L."/>
            <person name="Williams K.H."/>
            <person name="Hubbard S.S."/>
            <person name="Banfield J.F."/>
        </authorList>
    </citation>
    <scope>NUCLEOTIDE SEQUENCE [LARGE SCALE GENOMIC DNA]</scope>
</reference>
<accession>A0A1F7GWQ8</accession>
<evidence type="ECO:0000313" key="2">
    <source>
        <dbReference type="EMBL" id="OGK23313.1"/>
    </source>
</evidence>
<dbReference type="InterPro" id="IPR029058">
    <property type="entry name" value="AB_hydrolase_fold"/>
</dbReference>
<protein>
    <recommendedName>
        <fullName evidence="1">AB hydrolase-1 domain-containing protein</fullName>
    </recommendedName>
</protein>
<dbReference type="InterPro" id="IPR000073">
    <property type="entry name" value="AB_hydrolase_1"/>
</dbReference>
<dbReference type="EMBL" id="MFZM01000022">
    <property type="protein sequence ID" value="OGK23313.1"/>
    <property type="molecule type" value="Genomic_DNA"/>
</dbReference>
<evidence type="ECO:0000259" key="1">
    <source>
        <dbReference type="Pfam" id="PF00561"/>
    </source>
</evidence>
<comment type="caution">
    <text evidence="2">The sequence shown here is derived from an EMBL/GenBank/DDBJ whole genome shotgun (WGS) entry which is preliminary data.</text>
</comment>
<gene>
    <name evidence="2" type="ORF">A3C24_03915</name>
</gene>
<proteinExistence type="predicted"/>
<sequence>MKQTRSKNRPELLQQAEKKLISSIDSKIKSSFITINRYRIHYVSLGKGKPVLMLHGATLGWGQWYTNLKSLAKKYHVIAIDLPGAGSSSRVRFDTKTLDEIFTDMVAQFIDRMKIKKLSIVGHSFGGWTAMRLVAKYPDKIEKVILINPVGMNRKIPPHFRLLSIPYVASILNALILGKSREKTDLFLKSVITDPITKLDQNFIDHFHHARLIQNTQSPFHLTASAIEKGKLRKEYDVLSVLRKITIPTLIIWGIKDTTMYYPQKIEKIRNKYIHIHKYHSTGHIPFIEKAHHFNNLLLTFLKE</sequence>
<organism evidence="2 3">
    <name type="scientific">Candidatus Roizmanbacteria bacterium RIFCSPHIGHO2_02_FULL_37_24</name>
    <dbReference type="NCBI Taxonomy" id="1802037"/>
    <lineage>
        <taxon>Bacteria</taxon>
        <taxon>Candidatus Roizmaniibacteriota</taxon>
    </lineage>
</organism>
<dbReference type="Gene3D" id="3.40.50.1820">
    <property type="entry name" value="alpha/beta hydrolase"/>
    <property type="match status" value="1"/>
</dbReference>
<name>A0A1F7GWQ8_9BACT</name>
<dbReference type="SUPFAM" id="SSF53474">
    <property type="entry name" value="alpha/beta-Hydrolases"/>
    <property type="match status" value="1"/>
</dbReference>
<dbReference type="PANTHER" id="PTHR46438">
    <property type="entry name" value="ALPHA/BETA-HYDROLASES SUPERFAMILY PROTEIN"/>
    <property type="match status" value="1"/>
</dbReference>
<dbReference type="Proteomes" id="UP000177159">
    <property type="component" value="Unassembled WGS sequence"/>
</dbReference>
<dbReference type="AlphaFoldDB" id="A0A1F7GWQ8"/>
<dbReference type="Pfam" id="PF00561">
    <property type="entry name" value="Abhydrolase_1"/>
    <property type="match status" value="1"/>
</dbReference>